<reference evidence="1" key="1">
    <citation type="submission" date="2022-08" db="UniProtKB">
        <authorList>
            <consortium name="EnsemblMetazoa"/>
        </authorList>
    </citation>
    <scope>IDENTIFICATION</scope>
    <source>
        <strain evidence="1">Israel</strain>
    </source>
</reference>
<dbReference type="AlphaFoldDB" id="A0A1B0CYR5"/>
<accession>A0A1B0CYR5</accession>
<evidence type="ECO:0000313" key="2">
    <source>
        <dbReference type="Proteomes" id="UP000092462"/>
    </source>
</evidence>
<keyword evidence="2" id="KW-1185">Reference proteome</keyword>
<organism evidence="1 2">
    <name type="scientific">Phlebotomus papatasi</name>
    <name type="common">Sandfly</name>
    <dbReference type="NCBI Taxonomy" id="29031"/>
    <lineage>
        <taxon>Eukaryota</taxon>
        <taxon>Metazoa</taxon>
        <taxon>Ecdysozoa</taxon>
        <taxon>Arthropoda</taxon>
        <taxon>Hexapoda</taxon>
        <taxon>Insecta</taxon>
        <taxon>Pterygota</taxon>
        <taxon>Neoptera</taxon>
        <taxon>Endopterygota</taxon>
        <taxon>Diptera</taxon>
        <taxon>Nematocera</taxon>
        <taxon>Psychodoidea</taxon>
        <taxon>Psychodidae</taxon>
        <taxon>Phlebotomus</taxon>
        <taxon>Phlebotomus</taxon>
    </lineage>
</organism>
<dbReference type="EMBL" id="AJVK01020327">
    <property type="status" value="NOT_ANNOTATED_CDS"/>
    <property type="molecule type" value="Genomic_DNA"/>
</dbReference>
<dbReference type="EnsemblMetazoa" id="PPAI000237-RA">
    <property type="protein sequence ID" value="PPAI000237-PA"/>
    <property type="gene ID" value="PPAI000237"/>
</dbReference>
<sequence length="18" mass="1958">MPTYQLAWGVTGYGLMGL</sequence>
<name>A0A1B0CYR5_PHLPP</name>
<dbReference type="VEuPathDB" id="VectorBase:PPAI000237"/>
<evidence type="ECO:0000313" key="1">
    <source>
        <dbReference type="EnsemblMetazoa" id="PPAI000237-PA"/>
    </source>
</evidence>
<proteinExistence type="predicted"/>
<protein>
    <submittedName>
        <fullName evidence="1">Uncharacterized protein</fullName>
    </submittedName>
</protein>
<dbReference type="Proteomes" id="UP000092462">
    <property type="component" value="Unassembled WGS sequence"/>
</dbReference>